<comment type="subcellular location">
    <subcellularLocation>
        <location evidence="1">Cell septum</location>
    </subcellularLocation>
</comment>
<evidence type="ECO:0000256" key="2">
    <source>
        <dbReference type="ARBA" id="ARBA00009323"/>
    </source>
</evidence>
<evidence type="ECO:0000256" key="6">
    <source>
        <dbReference type="ARBA" id="ARBA00023306"/>
    </source>
</evidence>
<dbReference type="AlphaFoldDB" id="A0A9W6UQK8"/>
<comment type="similarity">
    <text evidence="2">Belongs to the SsgA family.</text>
</comment>
<dbReference type="GO" id="GO:0030435">
    <property type="term" value="P:sporulation resulting in formation of a cellular spore"/>
    <property type="evidence" value="ECO:0007669"/>
    <property type="project" value="UniProtKB-KW"/>
</dbReference>
<comment type="caution">
    <text evidence="7">The sequence shown here is derived from an EMBL/GenBank/DDBJ whole genome shotgun (WGS) entry which is preliminary data.</text>
</comment>
<dbReference type="EMBL" id="BSRX01000020">
    <property type="protein sequence ID" value="GLW55665.1"/>
    <property type="molecule type" value="Genomic_DNA"/>
</dbReference>
<keyword evidence="4" id="KW-0749">Sporulation</keyword>
<organism evidence="7 8">
    <name type="scientific">Kitasatospora phosalacinea</name>
    <dbReference type="NCBI Taxonomy" id="2065"/>
    <lineage>
        <taxon>Bacteria</taxon>
        <taxon>Bacillati</taxon>
        <taxon>Actinomycetota</taxon>
        <taxon>Actinomycetes</taxon>
        <taxon>Kitasatosporales</taxon>
        <taxon>Streptomycetaceae</taxon>
        <taxon>Kitasatospora</taxon>
    </lineage>
</organism>
<evidence type="ECO:0000313" key="8">
    <source>
        <dbReference type="Proteomes" id="UP001165143"/>
    </source>
</evidence>
<dbReference type="RefSeq" id="WP_051776443.1">
    <property type="nucleotide sequence ID" value="NZ_BSRX01000020.1"/>
</dbReference>
<dbReference type="Gene3D" id="2.30.31.20">
    <property type="entry name" value="Sporulation-specific cell division protein SsgB"/>
    <property type="match status" value="1"/>
</dbReference>
<gene>
    <name evidence="7" type="ORF">Kpho01_36760</name>
</gene>
<evidence type="ECO:0000256" key="3">
    <source>
        <dbReference type="ARBA" id="ARBA00022618"/>
    </source>
</evidence>
<dbReference type="Pfam" id="PF04686">
    <property type="entry name" value="SsgA"/>
    <property type="match status" value="1"/>
</dbReference>
<dbReference type="Proteomes" id="UP001165143">
    <property type="component" value="Unassembled WGS sequence"/>
</dbReference>
<evidence type="ECO:0000313" key="7">
    <source>
        <dbReference type="EMBL" id="GLW55665.1"/>
    </source>
</evidence>
<reference evidence="7" key="1">
    <citation type="submission" date="2023-02" db="EMBL/GenBank/DDBJ databases">
        <title>Kitasatospora phosalacinea NBRC 14362.</title>
        <authorList>
            <person name="Ichikawa N."/>
            <person name="Sato H."/>
            <person name="Tonouchi N."/>
        </authorList>
    </citation>
    <scope>NUCLEOTIDE SEQUENCE</scope>
    <source>
        <strain evidence="7">NBRC 14362</strain>
    </source>
</reference>
<proteinExistence type="inferred from homology"/>
<dbReference type="InterPro" id="IPR006776">
    <property type="entry name" value="SsgB"/>
</dbReference>
<evidence type="ECO:0000256" key="4">
    <source>
        <dbReference type="ARBA" id="ARBA00022969"/>
    </source>
</evidence>
<protein>
    <submittedName>
        <fullName evidence="7">Sporulation protein SsgA</fullName>
    </submittedName>
</protein>
<sequence length="153" mass="16470">MESPADLRLDLVMDLLLSPEEAFPVPARLAYSPDDPYAVHVAFHVDSAQPIGWFFARELLVQGLLRPTGLGDVRVWPAVVDGRRMVTLMLCSPEGDAFLQAPAARVAAWMRQTLRLVPPGGAAERARVERALATLFAAGGAAGPGVRPTLNDM</sequence>
<evidence type="ECO:0000256" key="5">
    <source>
        <dbReference type="ARBA" id="ARBA00023210"/>
    </source>
</evidence>
<dbReference type="GO" id="GO:0000917">
    <property type="term" value="P:division septum assembly"/>
    <property type="evidence" value="ECO:0007669"/>
    <property type="project" value="UniProtKB-KW"/>
</dbReference>
<keyword evidence="3" id="KW-0132">Cell division</keyword>
<dbReference type="GO" id="GO:0030428">
    <property type="term" value="C:cell septum"/>
    <property type="evidence" value="ECO:0007669"/>
    <property type="project" value="UniProtKB-SubCell"/>
</dbReference>
<name>A0A9W6UQK8_9ACTN</name>
<keyword evidence="6" id="KW-0131">Cell cycle</keyword>
<accession>A0A9W6UQK8</accession>
<evidence type="ECO:0000256" key="1">
    <source>
        <dbReference type="ARBA" id="ARBA00004431"/>
    </source>
</evidence>
<dbReference type="InterPro" id="IPR038658">
    <property type="entry name" value="SsgB_sf"/>
</dbReference>
<keyword evidence="5" id="KW-0717">Septation</keyword>